<dbReference type="InterPro" id="IPR058866">
    <property type="entry name" value="GDPGP1_N"/>
</dbReference>
<evidence type="ECO:0000256" key="10">
    <source>
        <dbReference type="ARBA" id="ARBA00022695"/>
    </source>
</evidence>
<dbReference type="CTD" id="390637"/>
<keyword evidence="17" id="KW-1185">Reference proteome</keyword>
<reference evidence="16" key="4">
    <citation type="submission" date="2025-08" db="UniProtKB">
        <authorList>
            <consortium name="Ensembl"/>
        </authorList>
    </citation>
    <scope>IDENTIFICATION</scope>
</reference>
<dbReference type="InterPro" id="IPR026506">
    <property type="entry name" value="GDPGP"/>
</dbReference>
<evidence type="ECO:0000256" key="11">
    <source>
        <dbReference type="ARBA" id="ARBA00022741"/>
    </source>
</evidence>
<dbReference type="GO" id="GO:0005085">
    <property type="term" value="F:guanyl-nucleotide exchange factor activity"/>
    <property type="evidence" value="ECO:0007669"/>
    <property type="project" value="UniProtKB-KW"/>
</dbReference>
<evidence type="ECO:0000256" key="4">
    <source>
        <dbReference type="ARBA" id="ARBA00006451"/>
    </source>
</evidence>
<keyword evidence="10" id="KW-0548">Nucleotidyltransferase</keyword>
<dbReference type="GO" id="GO:0005737">
    <property type="term" value="C:cytoplasm"/>
    <property type="evidence" value="ECO:0007669"/>
    <property type="project" value="UniProtKB-SubCell"/>
</dbReference>
<evidence type="ECO:0000256" key="7">
    <source>
        <dbReference type="ARBA" id="ARBA00022490"/>
    </source>
</evidence>
<keyword evidence="8" id="KW-0344">Guanine-nucleotide releasing factor</keyword>
<feature type="region of interest" description="Disordered" evidence="13">
    <location>
        <begin position="1"/>
        <end position="28"/>
    </location>
</feature>
<dbReference type="OrthoDB" id="5370059at2759"/>
<evidence type="ECO:0000256" key="8">
    <source>
        <dbReference type="ARBA" id="ARBA00022658"/>
    </source>
</evidence>
<comment type="similarity">
    <text evidence="4">Belongs to the GDPGP1 family.</text>
</comment>
<evidence type="ECO:0000259" key="15">
    <source>
        <dbReference type="Pfam" id="PF26217"/>
    </source>
</evidence>
<dbReference type="GeneTree" id="ENSGT00390000016718"/>
<dbReference type="PANTHER" id="PTHR20884:SF8">
    <property type="entry name" value="GDP-D-GLUCOSE PHOSPHORYLASE 1"/>
    <property type="match status" value="1"/>
</dbReference>
<comment type="function">
    <text evidence="2">Specific and highly efficient GDP-D-glucose phosphorylase regulating the levels of GDP-D-glucose in cells.</text>
</comment>
<evidence type="ECO:0000256" key="13">
    <source>
        <dbReference type="SAM" id="MobiDB-lite"/>
    </source>
</evidence>
<reference evidence="16" key="5">
    <citation type="submission" date="2025-09" db="UniProtKB">
        <authorList>
            <consortium name="Ensembl"/>
        </authorList>
    </citation>
    <scope>IDENTIFICATION</scope>
</reference>
<dbReference type="Pfam" id="PF26217">
    <property type="entry name" value="GDPGP1_N"/>
    <property type="match status" value="1"/>
</dbReference>
<name>A0A4W3HV20_CALMI</name>
<evidence type="ECO:0000256" key="2">
    <source>
        <dbReference type="ARBA" id="ARBA00003049"/>
    </source>
</evidence>
<feature type="domain" description="GDPGP1-like N-terminal" evidence="15">
    <location>
        <begin position="52"/>
        <end position="221"/>
    </location>
</feature>
<dbReference type="PANTHER" id="PTHR20884">
    <property type="entry name" value="GDP-D-GLUCOSE PHOSPHORYLASE 1"/>
    <property type="match status" value="1"/>
</dbReference>
<evidence type="ECO:0000313" key="17">
    <source>
        <dbReference type="Proteomes" id="UP000314986"/>
    </source>
</evidence>
<feature type="domain" description="GDPGP1-like C-terminal" evidence="14">
    <location>
        <begin position="298"/>
        <end position="435"/>
    </location>
</feature>
<gene>
    <name evidence="16" type="primary">gdpgp1</name>
</gene>
<feature type="compositionally biased region" description="Basic and acidic residues" evidence="13">
    <location>
        <begin position="12"/>
        <end position="22"/>
    </location>
</feature>
<dbReference type="InParanoid" id="A0A4W3HV20"/>
<dbReference type="InterPro" id="IPR058865">
    <property type="entry name" value="GDPGP1_C"/>
</dbReference>
<evidence type="ECO:0000259" key="14">
    <source>
        <dbReference type="Pfam" id="PF26216"/>
    </source>
</evidence>
<dbReference type="EC" id="2.7.7.78" evidence="5"/>
<dbReference type="KEGG" id="cmk:103188517"/>
<protein>
    <recommendedName>
        <fullName evidence="6">GDP-D-glucose phosphorylase 1</fullName>
        <ecNumber evidence="5">2.7.7.78</ecNumber>
    </recommendedName>
</protein>
<evidence type="ECO:0000256" key="5">
    <source>
        <dbReference type="ARBA" id="ARBA00012507"/>
    </source>
</evidence>
<accession>A0A4W3HV20</accession>
<dbReference type="GO" id="GO:0016787">
    <property type="term" value="F:hydrolase activity"/>
    <property type="evidence" value="ECO:0007669"/>
    <property type="project" value="UniProtKB-KW"/>
</dbReference>
<comment type="subcellular location">
    <subcellularLocation>
        <location evidence="3">Cytoplasm</location>
    </subcellularLocation>
</comment>
<evidence type="ECO:0000256" key="1">
    <source>
        <dbReference type="ARBA" id="ARBA00000063"/>
    </source>
</evidence>
<dbReference type="GO" id="GO:0080048">
    <property type="term" value="F:GDP-D-glucose phosphorylase activity"/>
    <property type="evidence" value="ECO:0007669"/>
    <property type="project" value="UniProtKB-EC"/>
</dbReference>
<comment type="catalytic activity">
    <reaction evidence="1">
        <text>GDP-alpha-D-glucose + phosphate = alpha-D-glucose 1-phosphate + GDP + H(+)</text>
        <dbReference type="Rhea" id="RHEA:30387"/>
        <dbReference type="ChEBI" id="CHEBI:15378"/>
        <dbReference type="ChEBI" id="CHEBI:43474"/>
        <dbReference type="ChEBI" id="CHEBI:58189"/>
        <dbReference type="ChEBI" id="CHEBI:58601"/>
        <dbReference type="ChEBI" id="CHEBI:62230"/>
        <dbReference type="EC" id="2.7.7.78"/>
    </reaction>
</comment>
<dbReference type="STRING" id="7868.ENSCMIP00000020171"/>
<dbReference type="OMA" id="NNEDWDG"/>
<sequence length="436" mass="49853">MAAPSEAPKPVNETERHQHRSPDQPQPSLFEYCDADFIKSGVRWRQPSARSRLDCALRSGWEEKMCRGLFRYVLRELESRVLPGPRRFVAQLNISRGRERRKPQEISSVLQPFDLNQFNFNRISSSEILFSLRRAEPACPGPVTEDPGHRDTLLVINVSPLEYGHVLAVPDPARGLPQVLTPDLLRIALELVFLSSDPGFRVGFNSLGAFASVNHLHIHGYYLQYELEVEWAPTEPLSAEIDWDRHRLNHHMAKANQEEIGRKLDEVETDVGKPRKKWEESQTNQCKPQLKQDVLLHRVHFLSRHHTRGLVLYTDGTDVKQTAETIYKITNLFIKKCLAHNLFVTRGCPLGAEAEDQGSRDGVRVLLWPRKSCFGVKEESAFNVALCELAGHLPIKNSEDYFSLDEGKVLEIIQKYLLPDEQFCQLRTEIIGVLKD</sequence>
<keyword evidence="7" id="KW-0963">Cytoplasm</keyword>
<keyword evidence="11" id="KW-0547">Nucleotide-binding</keyword>
<reference evidence="17" key="1">
    <citation type="journal article" date="2006" name="Science">
        <title>Ancient noncoding elements conserved in the human genome.</title>
        <authorList>
            <person name="Venkatesh B."/>
            <person name="Kirkness E.F."/>
            <person name="Loh Y.H."/>
            <person name="Halpern A.L."/>
            <person name="Lee A.P."/>
            <person name="Johnson J."/>
            <person name="Dandona N."/>
            <person name="Viswanathan L.D."/>
            <person name="Tay A."/>
            <person name="Venter J.C."/>
            <person name="Strausberg R.L."/>
            <person name="Brenner S."/>
        </authorList>
    </citation>
    <scope>NUCLEOTIDE SEQUENCE [LARGE SCALE GENOMIC DNA]</scope>
</reference>
<reference evidence="17" key="3">
    <citation type="journal article" date="2014" name="Nature">
        <title>Elephant shark genome provides unique insights into gnathostome evolution.</title>
        <authorList>
            <consortium name="International Elephant Shark Genome Sequencing Consortium"/>
            <person name="Venkatesh B."/>
            <person name="Lee A.P."/>
            <person name="Ravi V."/>
            <person name="Maurya A.K."/>
            <person name="Lian M.M."/>
            <person name="Swann J.B."/>
            <person name="Ohta Y."/>
            <person name="Flajnik M.F."/>
            <person name="Sutoh Y."/>
            <person name="Kasahara M."/>
            <person name="Hoon S."/>
            <person name="Gangu V."/>
            <person name="Roy S.W."/>
            <person name="Irimia M."/>
            <person name="Korzh V."/>
            <person name="Kondrychyn I."/>
            <person name="Lim Z.W."/>
            <person name="Tay B.H."/>
            <person name="Tohari S."/>
            <person name="Kong K.W."/>
            <person name="Ho S."/>
            <person name="Lorente-Galdos B."/>
            <person name="Quilez J."/>
            <person name="Marques-Bonet T."/>
            <person name="Raney B.J."/>
            <person name="Ingham P.W."/>
            <person name="Tay A."/>
            <person name="Hillier L.W."/>
            <person name="Minx P."/>
            <person name="Boehm T."/>
            <person name="Wilson R.K."/>
            <person name="Brenner S."/>
            <person name="Warren W.C."/>
        </authorList>
    </citation>
    <scope>NUCLEOTIDE SEQUENCE [LARGE SCALE GENOMIC DNA]</scope>
</reference>
<dbReference type="AlphaFoldDB" id="A0A4W3HV20"/>
<reference evidence="17" key="2">
    <citation type="journal article" date="2007" name="PLoS Biol.">
        <title>Survey sequencing and comparative analysis of the elephant shark (Callorhinchus milii) genome.</title>
        <authorList>
            <person name="Venkatesh B."/>
            <person name="Kirkness E.F."/>
            <person name="Loh Y.H."/>
            <person name="Halpern A.L."/>
            <person name="Lee A.P."/>
            <person name="Johnson J."/>
            <person name="Dandona N."/>
            <person name="Viswanathan L.D."/>
            <person name="Tay A."/>
            <person name="Venter J.C."/>
            <person name="Strausberg R.L."/>
            <person name="Brenner S."/>
        </authorList>
    </citation>
    <scope>NUCLEOTIDE SEQUENCE [LARGE SCALE GENOMIC DNA]</scope>
</reference>
<keyword evidence="9" id="KW-0808">Transferase</keyword>
<dbReference type="GO" id="GO:0000166">
    <property type="term" value="F:nucleotide binding"/>
    <property type="evidence" value="ECO:0007669"/>
    <property type="project" value="UniProtKB-KW"/>
</dbReference>
<dbReference type="Ensembl" id="ENSCMIT00000020543.1">
    <property type="protein sequence ID" value="ENSCMIP00000020171.1"/>
    <property type="gene ID" value="ENSCMIG00000009331.1"/>
</dbReference>
<evidence type="ECO:0000313" key="16">
    <source>
        <dbReference type="Ensembl" id="ENSCMIP00000020171.1"/>
    </source>
</evidence>
<evidence type="ECO:0000256" key="3">
    <source>
        <dbReference type="ARBA" id="ARBA00004496"/>
    </source>
</evidence>
<dbReference type="Pfam" id="PF26216">
    <property type="entry name" value="GDPGP1_C"/>
    <property type="match status" value="1"/>
</dbReference>
<evidence type="ECO:0000256" key="9">
    <source>
        <dbReference type="ARBA" id="ARBA00022679"/>
    </source>
</evidence>
<evidence type="ECO:0000256" key="6">
    <source>
        <dbReference type="ARBA" id="ARBA00018857"/>
    </source>
</evidence>
<dbReference type="GO" id="GO:0006006">
    <property type="term" value="P:glucose metabolic process"/>
    <property type="evidence" value="ECO:0007669"/>
    <property type="project" value="TreeGrafter"/>
</dbReference>
<evidence type="ECO:0000256" key="12">
    <source>
        <dbReference type="ARBA" id="ARBA00022801"/>
    </source>
</evidence>
<organism evidence="16 17">
    <name type="scientific">Callorhinchus milii</name>
    <name type="common">Ghost shark</name>
    <dbReference type="NCBI Taxonomy" id="7868"/>
    <lineage>
        <taxon>Eukaryota</taxon>
        <taxon>Metazoa</taxon>
        <taxon>Chordata</taxon>
        <taxon>Craniata</taxon>
        <taxon>Vertebrata</taxon>
        <taxon>Chondrichthyes</taxon>
        <taxon>Holocephali</taxon>
        <taxon>Chimaeriformes</taxon>
        <taxon>Callorhinchidae</taxon>
        <taxon>Callorhinchus</taxon>
    </lineage>
</organism>
<dbReference type="Proteomes" id="UP000314986">
    <property type="component" value="Unassembled WGS sequence"/>
</dbReference>
<dbReference type="GeneID" id="103188517"/>
<keyword evidence="12" id="KW-0378">Hydrolase</keyword>
<proteinExistence type="inferred from homology"/>
<dbReference type="RefSeq" id="XP_007906745.1">
    <property type="nucleotide sequence ID" value="XM_007908554.2"/>
</dbReference>